<dbReference type="PROSITE" id="PS51257">
    <property type="entry name" value="PROKAR_LIPOPROTEIN"/>
    <property type="match status" value="1"/>
</dbReference>
<dbReference type="RefSeq" id="WP_222580915.1">
    <property type="nucleotide sequence ID" value="NZ_JAHVHU010000014.1"/>
</dbReference>
<gene>
    <name evidence="2" type="ORF">KUV50_14600</name>
</gene>
<dbReference type="Gene3D" id="2.60.120.260">
    <property type="entry name" value="Galactose-binding domain-like"/>
    <property type="match status" value="1"/>
</dbReference>
<feature type="domain" description="F5/8 type C" evidence="1">
    <location>
        <begin position="342"/>
        <end position="434"/>
    </location>
</feature>
<dbReference type="Pfam" id="PF08522">
    <property type="entry name" value="BT_3987-like_N"/>
    <property type="match status" value="2"/>
</dbReference>
<dbReference type="EMBL" id="JAHVHU010000014">
    <property type="protein sequence ID" value="MBY5959377.1"/>
    <property type="molecule type" value="Genomic_DNA"/>
</dbReference>
<protein>
    <submittedName>
        <fullName evidence="2">DUF1735 domain-containing protein</fullName>
    </submittedName>
</protein>
<dbReference type="InterPro" id="IPR008979">
    <property type="entry name" value="Galactose-bd-like_sf"/>
</dbReference>
<evidence type="ECO:0000259" key="1">
    <source>
        <dbReference type="PROSITE" id="PS50022"/>
    </source>
</evidence>
<dbReference type="SUPFAM" id="SSF49785">
    <property type="entry name" value="Galactose-binding domain-like"/>
    <property type="match status" value="1"/>
</dbReference>
<accession>A0A953HPH2</accession>
<organism evidence="2 3">
    <name type="scientific">Membranihabitans marinus</name>
    <dbReference type="NCBI Taxonomy" id="1227546"/>
    <lineage>
        <taxon>Bacteria</taxon>
        <taxon>Pseudomonadati</taxon>
        <taxon>Bacteroidota</taxon>
        <taxon>Saprospiria</taxon>
        <taxon>Saprospirales</taxon>
        <taxon>Saprospiraceae</taxon>
        <taxon>Membranihabitans</taxon>
    </lineage>
</organism>
<dbReference type="InterPro" id="IPR013728">
    <property type="entry name" value="BT_3987-like_N"/>
</dbReference>
<evidence type="ECO:0000313" key="2">
    <source>
        <dbReference type="EMBL" id="MBY5959377.1"/>
    </source>
</evidence>
<dbReference type="Gene3D" id="2.60.40.1740">
    <property type="entry name" value="hypothetical protein (bacova_03559)"/>
    <property type="match status" value="2"/>
</dbReference>
<proteinExistence type="predicted"/>
<dbReference type="AlphaFoldDB" id="A0A953HPH2"/>
<evidence type="ECO:0000313" key="3">
    <source>
        <dbReference type="Proteomes" id="UP000753961"/>
    </source>
</evidence>
<keyword evidence="3" id="KW-1185">Reference proteome</keyword>
<dbReference type="Proteomes" id="UP000753961">
    <property type="component" value="Unassembled WGS sequence"/>
</dbReference>
<dbReference type="PROSITE" id="PS50022">
    <property type="entry name" value="FA58C_3"/>
    <property type="match status" value="1"/>
</dbReference>
<name>A0A953HPH2_9BACT</name>
<dbReference type="InterPro" id="IPR000421">
    <property type="entry name" value="FA58C"/>
</dbReference>
<comment type="caution">
    <text evidence="2">The sequence shown here is derived from an EMBL/GenBank/DDBJ whole genome shotgun (WGS) entry which is preliminary data.</text>
</comment>
<reference evidence="2" key="1">
    <citation type="submission" date="2021-06" db="EMBL/GenBank/DDBJ databases">
        <title>44 bacteria genomes isolated from Dapeng, Shenzhen.</title>
        <authorList>
            <person name="Zheng W."/>
            <person name="Yu S."/>
            <person name="Huang Y."/>
        </authorList>
    </citation>
    <scope>NUCLEOTIDE SEQUENCE</scope>
    <source>
        <strain evidence="2">DP5N28-2</strain>
    </source>
</reference>
<dbReference type="Pfam" id="PF00754">
    <property type="entry name" value="F5_F8_type_C"/>
    <property type="match status" value="1"/>
</dbReference>
<sequence length="465" mass="53333">MDRIRVFFMLLFLGFTTLFFSCEDNRRVDIVEDKVYLLESGFNEQEMLNMDSYIHHIMVIKSGIGTQSGTVKLVVDENIVDSYNEEHGTQYQVVPSNLYEISTSDIVFNKQDYRVPFEVRMNAPAIRELQKENSEEYVIPIRAEVVSGNITKGEPEQMESLVLPHVIDPYLSFTDNGLVSGNTIVDFESPDETLIFSEVEVNFVNQWNIDFEVEVDPALVVEYNERNGTNYTSLHPEAFQIDEETLSLKAIDNDHAFKISISKQGFIDANGNYLFGDYLIPVVLTSTDKFGVDPERRTQLIPVTFRPNRLDRSKWEIIDWNSCICEEPQYEGLGRVPENLLDGDGDTYWGSKWDEPKPFPYYFVFDMKTSHTVYQMDLHKPLSASWRGNVKSGYFEISNDGETWTRIGSWEMLGNAPREHAYQVGPASGRYIKLVIEEAFTYVDQEIGPESGANVDLAEFVVWGE</sequence>